<protein>
    <submittedName>
        <fullName evidence="1">Uncharacterized protein</fullName>
    </submittedName>
</protein>
<keyword evidence="2" id="KW-1185">Reference proteome</keyword>
<reference evidence="1 2" key="1">
    <citation type="journal article" date="2022" name="Genome Biol. Evol.">
        <title>The Spruce Budworm Genome: Reconstructing the Evolutionary History of Antifreeze Proteins.</title>
        <authorList>
            <person name="Beliveau C."/>
            <person name="Gagne P."/>
            <person name="Picq S."/>
            <person name="Vernygora O."/>
            <person name="Keeling C.I."/>
            <person name="Pinkney K."/>
            <person name="Doucet D."/>
            <person name="Wen F."/>
            <person name="Johnston J.S."/>
            <person name="Maaroufi H."/>
            <person name="Boyle B."/>
            <person name="Laroche J."/>
            <person name="Dewar K."/>
            <person name="Juretic N."/>
            <person name="Blackburn G."/>
            <person name="Nisole A."/>
            <person name="Brunet B."/>
            <person name="Brandao M."/>
            <person name="Lumley L."/>
            <person name="Duan J."/>
            <person name="Quan G."/>
            <person name="Lucarotti C.J."/>
            <person name="Roe A.D."/>
            <person name="Sperling F.A.H."/>
            <person name="Levesque R.C."/>
            <person name="Cusson M."/>
        </authorList>
    </citation>
    <scope>NUCLEOTIDE SEQUENCE [LARGE SCALE GENOMIC DNA]</scope>
    <source>
        <strain evidence="1">Glfc:IPQL:Cfum</strain>
    </source>
</reference>
<sequence>MDAQKNQKKRPLLRATVNERTSCYVCLYRGMRRLPEAGRCWRRAAAAALAARWQTQGPGGLARLLAGPASASHHLEWLTNVLQSETPLADLVQLYTELLQSLDPTPSKVVSASLKLCSDPEEGINMLADVRADCDKFVAGIRQVLDDHDTGKNREMWYKSWCCAGQSTVSIRELSGPNGHLLSVPISKAYREANQRANQ</sequence>
<accession>A0ACC0JSW7</accession>
<gene>
    <name evidence="1" type="ORF">MSG28_014755</name>
</gene>
<dbReference type="Proteomes" id="UP001064048">
    <property type="component" value="Chromosome 26"/>
</dbReference>
<name>A0ACC0JSW7_CHOFU</name>
<dbReference type="EMBL" id="CM046126">
    <property type="protein sequence ID" value="KAI8427134.1"/>
    <property type="molecule type" value="Genomic_DNA"/>
</dbReference>
<proteinExistence type="predicted"/>
<comment type="caution">
    <text evidence="1">The sequence shown here is derived from an EMBL/GenBank/DDBJ whole genome shotgun (WGS) entry which is preliminary data.</text>
</comment>
<evidence type="ECO:0000313" key="1">
    <source>
        <dbReference type="EMBL" id="KAI8427134.1"/>
    </source>
</evidence>
<evidence type="ECO:0000313" key="2">
    <source>
        <dbReference type="Proteomes" id="UP001064048"/>
    </source>
</evidence>
<organism evidence="1 2">
    <name type="scientific">Choristoneura fumiferana</name>
    <name type="common">Spruce budworm moth</name>
    <name type="synonym">Archips fumiferana</name>
    <dbReference type="NCBI Taxonomy" id="7141"/>
    <lineage>
        <taxon>Eukaryota</taxon>
        <taxon>Metazoa</taxon>
        <taxon>Ecdysozoa</taxon>
        <taxon>Arthropoda</taxon>
        <taxon>Hexapoda</taxon>
        <taxon>Insecta</taxon>
        <taxon>Pterygota</taxon>
        <taxon>Neoptera</taxon>
        <taxon>Endopterygota</taxon>
        <taxon>Lepidoptera</taxon>
        <taxon>Glossata</taxon>
        <taxon>Ditrysia</taxon>
        <taxon>Tortricoidea</taxon>
        <taxon>Tortricidae</taxon>
        <taxon>Tortricinae</taxon>
        <taxon>Choristoneura</taxon>
    </lineage>
</organism>